<dbReference type="Gene3D" id="3.40.50.720">
    <property type="entry name" value="NAD(P)-binding Rossmann-like Domain"/>
    <property type="match status" value="1"/>
</dbReference>
<dbReference type="PANTHER" id="PTHR43245">
    <property type="entry name" value="BIFUNCTIONAL POLYMYXIN RESISTANCE PROTEIN ARNA"/>
    <property type="match status" value="1"/>
</dbReference>
<evidence type="ECO:0000313" key="2">
    <source>
        <dbReference type="EMBL" id="GIH85895.1"/>
    </source>
</evidence>
<dbReference type="InterPro" id="IPR036291">
    <property type="entry name" value="NAD(P)-bd_dom_sf"/>
</dbReference>
<comment type="caution">
    <text evidence="2">The sequence shown here is derived from an EMBL/GenBank/DDBJ whole genome shotgun (WGS) entry which is preliminary data.</text>
</comment>
<reference evidence="2" key="1">
    <citation type="submission" date="2021-01" db="EMBL/GenBank/DDBJ databases">
        <title>Whole genome shotgun sequence of Planobispora rosea NBRC 15558.</title>
        <authorList>
            <person name="Komaki H."/>
            <person name="Tamura T."/>
        </authorList>
    </citation>
    <scope>NUCLEOTIDE SEQUENCE</scope>
    <source>
        <strain evidence="2">NBRC 15558</strain>
    </source>
</reference>
<dbReference type="PANTHER" id="PTHR43245:SF13">
    <property type="entry name" value="UDP-D-APIOSE_UDP-D-XYLOSE SYNTHASE 2"/>
    <property type="match status" value="1"/>
</dbReference>
<sequence length="295" mass="31676">MIGAGGFIGSRLVTALEDAGHPVARFTREHPAVVDGRPAEGLRDAESVFFLATGLSPALAERRPELVSAEHSLFRRLMDAFADEGRRPVLVFASSGGTVYAPDARPPYPESAPTGATTAYGRAKLLLERELLGRADAVQPVVVRLSNVYGPGQRIARGYGVLPHWLEAVVSGAPVRIFGDSSVVRDYVHVDDVVGGFLAVQRHVANGLRDRLPSVVNIGSGVPTSLEELLDIVTVTVGRQITVSREEGRSCDRKGNWLDASLAWRALGWRAEIDLKDGVRQCWDATLTAHGDSGP</sequence>
<accession>A0A8J3WE19</accession>
<evidence type="ECO:0000313" key="3">
    <source>
        <dbReference type="Proteomes" id="UP000655044"/>
    </source>
</evidence>
<dbReference type="InterPro" id="IPR050177">
    <property type="entry name" value="Lipid_A_modif_metabolic_enz"/>
</dbReference>
<evidence type="ECO:0000259" key="1">
    <source>
        <dbReference type="Pfam" id="PF01370"/>
    </source>
</evidence>
<keyword evidence="3" id="KW-1185">Reference proteome</keyword>
<dbReference type="SUPFAM" id="SSF51735">
    <property type="entry name" value="NAD(P)-binding Rossmann-fold domains"/>
    <property type="match status" value="1"/>
</dbReference>
<dbReference type="EMBL" id="BOOI01000040">
    <property type="protein sequence ID" value="GIH85895.1"/>
    <property type="molecule type" value="Genomic_DNA"/>
</dbReference>
<proteinExistence type="predicted"/>
<dbReference type="Proteomes" id="UP000655044">
    <property type="component" value="Unassembled WGS sequence"/>
</dbReference>
<feature type="domain" description="NAD-dependent epimerase/dehydratase" evidence="1">
    <location>
        <begin position="2"/>
        <end position="219"/>
    </location>
</feature>
<dbReference type="InterPro" id="IPR001509">
    <property type="entry name" value="Epimerase_deHydtase"/>
</dbReference>
<dbReference type="AlphaFoldDB" id="A0A8J3WE19"/>
<dbReference type="PRINTS" id="PR01713">
    <property type="entry name" value="NUCEPIMERASE"/>
</dbReference>
<gene>
    <name evidence="2" type="primary">galE_1</name>
    <name evidence="2" type="ORF">Pro02_43030</name>
</gene>
<organism evidence="2 3">
    <name type="scientific">Planobispora rosea</name>
    <dbReference type="NCBI Taxonomy" id="35762"/>
    <lineage>
        <taxon>Bacteria</taxon>
        <taxon>Bacillati</taxon>
        <taxon>Actinomycetota</taxon>
        <taxon>Actinomycetes</taxon>
        <taxon>Streptosporangiales</taxon>
        <taxon>Streptosporangiaceae</taxon>
        <taxon>Planobispora</taxon>
    </lineage>
</organism>
<dbReference type="RefSeq" id="WP_203863444.1">
    <property type="nucleotide sequence ID" value="NZ_BMQP01000022.1"/>
</dbReference>
<dbReference type="Pfam" id="PF01370">
    <property type="entry name" value="Epimerase"/>
    <property type="match status" value="1"/>
</dbReference>
<name>A0A8J3WE19_PLARO</name>
<protein>
    <submittedName>
        <fullName evidence="2">UDP-glucose 4-epimerase</fullName>
    </submittedName>
</protein>